<dbReference type="SUPFAM" id="SSF54695">
    <property type="entry name" value="POZ domain"/>
    <property type="match status" value="1"/>
</dbReference>
<feature type="compositionally biased region" description="Basic and acidic residues" evidence="1">
    <location>
        <begin position="157"/>
        <end position="168"/>
    </location>
</feature>
<proteinExistence type="predicted"/>
<dbReference type="Proteomes" id="UP000827284">
    <property type="component" value="Unassembled WGS sequence"/>
</dbReference>
<dbReference type="OrthoDB" id="10250130at2759"/>
<organism evidence="2 3">
    <name type="scientific">Entomortierella parvispora</name>
    <dbReference type="NCBI Taxonomy" id="205924"/>
    <lineage>
        <taxon>Eukaryota</taxon>
        <taxon>Fungi</taxon>
        <taxon>Fungi incertae sedis</taxon>
        <taxon>Mucoromycota</taxon>
        <taxon>Mortierellomycotina</taxon>
        <taxon>Mortierellomycetes</taxon>
        <taxon>Mortierellales</taxon>
        <taxon>Mortierellaceae</taxon>
        <taxon>Entomortierella</taxon>
    </lineage>
</organism>
<accession>A0A9P3HFU2</accession>
<dbReference type="InterPro" id="IPR011333">
    <property type="entry name" value="SKP1/BTB/POZ_sf"/>
</dbReference>
<evidence type="ECO:0000313" key="3">
    <source>
        <dbReference type="Proteomes" id="UP000827284"/>
    </source>
</evidence>
<sequence>MVNIMGPNARLESSDYLTMVATDHVIIASDGEDDIYLRSPQDLACQADGPPVSYIAQKWAEILVPHGKTLFGQQDTANCILTVGKSRYFVHWQMLWCRSPTFRRIFDDMTASGVWGSSFGSVADCDNESLGDGREAMLDRLSKELALSTRQSQNEYSHNDDAHNDHSGQDQQNPHSGISAQSNISDQIQETPSLSSSSNEDDSLPELSVALSDPEGSRFEELLYWLYTDDSERWRASFSPQNYSTILENILHLNIASPQVLEICEIYERTTSPILGLHGLAQKTLLPNNMTQFATSFSHGQPET</sequence>
<keyword evidence="3" id="KW-1185">Reference proteome</keyword>
<gene>
    <name evidence="2" type="ORF">EMPS_08272</name>
</gene>
<feature type="region of interest" description="Disordered" evidence="1">
    <location>
        <begin position="149"/>
        <end position="211"/>
    </location>
</feature>
<evidence type="ECO:0000313" key="2">
    <source>
        <dbReference type="EMBL" id="GJJ75914.1"/>
    </source>
</evidence>
<reference evidence="2" key="1">
    <citation type="submission" date="2021-11" db="EMBL/GenBank/DDBJ databases">
        <authorList>
            <person name="Herlambang A."/>
            <person name="Guo Y."/>
            <person name="Takashima Y."/>
            <person name="Nishizawa T."/>
        </authorList>
    </citation>
    <scope>NUCLEOTIDE SEQUENCE</scope>
    <source>
        <strain evidence="2">E1425</strain>
    </source>
</reference>
<name>A0A9P3HFU2_9FUNG</name>
<feature type="compositionally biased region" description="Polar residues" evidence="1">
    <location>
        <begin position="169"/>
        <end position="191"/>
    </location>
</feature>
<protein>
    <recommendedName>
        <fullName evidence="4">BTB domain-containing protein</fullName>
    </recommendedName>
</protein>
<dbReference type="AlphaFoldDB" id="A0A9P3HFU2"/>
<reference evidence="2" key="2">
    <citation type="journal article" date="2022" name="Microbiol. Resour. Announc.">
        <title>Whole-Genome Sequence of Entomortierella parvispora E1425, a Mucoromycotan Fungus Associated with Burkholderiaceae-Related Endosymbiotic Bacteria.</title>
        <authorList>
            <person name="Herlambang A."/>
            <person name="Guo Y."/>
            <person name="Takashima Y."/>
            <person name="Narisawa K."/>
            <person name="Ohta H."/>
            <person name="Nishizawa T."/>
        </authorList>
    </citation>
    <scope>NUCLEOTIDE SEQUENCE</scope>
    <source>
        <strain evidence="2">E1425</strain>
    </source>
</reference>
<evidence type="ECO:0000256" key="1">
    <source>
        <dbReference type="SAM" id="MobiDB-lite"/>
    </source>
</evidence>
<evidence type="ECO:0008006" key="4">
    <source>
        <dbReference type="Google" id="ProtNLM"/>
    </source>
</evidence>
<comment type="caution">
    <text evidence="2">The sequence shown here is derived from an EMBL/GenBank/DDBJ whole genome shotgun (WGS) entry which is preliminary data.</text>
</comment>
<dbReference type="EMBL" id="BQFW01000011">
    <property type="protein sequence ID" value="GJJ75914.1"/>
    <property type="molecule type" value="Genomic_DNA"/>
</dbReference>
<dbReference type="Gene3D" id="3.30.710.10">
    <property type="entry name" value="Potassium Channel Kv1.1, Chain A"/>
    <property type="match status" value="1"/>
</dbReference>